<evidence type="ECO:0000256" key="11">
    <source>
        <dbReference type="RuleBase" id="RU367023"/>
    </source>
</evidence>
<dbReference type="CDD" id="cd07987">
    <property type="entry name" value="LPLAT_MGAT-like"/>
    <property type="match status" value="1"/>
</dbReference>
<dbReference type="GO" id="GO:0019432">
    <property type="term" value="P:triglyceride biosynthetic process"/>
    <property type="evidence" value="ECO:0000318"/>
    <property type="project" value="GO_Central"/>
</dbReference>
<dbReference type="RefSeq" id="XP_001694904.1">
    <property type="nucleotide sequence ID" value="XM_001694852.2"/>
</dbReference>
<keyword evidence="3" id="KW-0444">Lipid biosynthesis</keyword>
<proteinExistence type="evidence at transcript level"/>
<evidence type="ECO:0000256" key="9">
    <source>
        <dbReference type="ARBA" id="ARBA00023136"/>
    </source>
</evidence>
<dbReference type="BRENDA" id="2.3.1.20">
    <property type="organism ID" value="1318"/>
</dbReference>
<dbReference type="KEGG" id="cre:CHLRE_09g386912v5"/>
<keyword evidence="5 11" id="KW-0812">Transmembrane</keyword>
<keyword evidence="9 11" id="KW-0472">Membrane</keyword>
<keyword evidence="6 11" id="KW-0256">Endoplasmic reticulum</keyword>
<dbReference type="GO" id="GO:0004144">
    <property type="term" value="F:diacylglycerol O-acyltransferase activity"/>
    <property type="evidence" value="ECO:0000318"/>
    <property type="project" value="GO_Central"/>
</dbReference>
<dbReference type="HOGENOM" id="CLU_023995_2_1_1"/>
<keyword evidence="10 12" id="KW-0012">Acyltransferase</keyword>
<dbReference type="OrthoDB" id="264532at2759"/>
<evidence type="ECO:0000313" key="12">
    <source>
        <dbReference type="EMBL" id="AGO32157.1"/>
    </source>
</evidence>
<evidence type="ECO:0000256" key="1">
    <source>
        <dbReference type="ARBA" id="ARBA00004477"/>
    </source>
</evidence>
<comment type="subcellular location">
    <subcellularLocation>
        <location evidence="1 11">Endoplasmic reticulum membrane</location>
        <topology evidence="1 11">Multi-pass membrane protein</topology>
    </subcellularLocation>
</comment>
<reference evidence="13 14" key="1">
    <citation type="journal article" date="2007" name="Science">
        <title>The Chlamydomonas genome reveals the evolution of key animal and plant functions.</title>
        <authorList>
            <person name="Merchant S.S."/>
            <person name="Prochnik S.E."/>
            <person name="Vallon O."/>
            <person name="Harris E.H."/>
            <person name="Karpowicz S.J."/>
            <person name="Witman G.B."/>
            <person name="Terry A."/>
            <person name="Salamov A."/>
            <person name="Fritz-Laylin L.K."/>
            <person name="Marechal-Drouard L."/>
            <person name="Marshall W.F."/>
            <person name="Qu L.H."/>
            <person name="Nelson D.R."/>
            <person name="Sanderfoot A.A."/>
            <person name="Spalding M.H."/>
            <person name="Kapitonov V.V."/>
            <person name="Ren Q."/>
            <person name="Ferris P."/>
            <person name="Lindquist E."/>
            <person name="Shapiro H."/>
            <person name="Lucas S.M."/>
            <person name="Grimwood J."/>
            <person name="Schmutz J."/>
            <person name="Cardol P."/>
            <person name="Cerutti H."/>
            <person name="Chanfreau G."/>
            <person name="Chen C.L."/>
            <person name="Cognat V."/>
            <person name="Croft M.T."/>
            <person name="Dent R."/>
            <person name="Dutcher S."/>
            <person name="Fernandez E."/>
            <person name="Fukuzawa H."/>
            <person name="Gonzalez-Ballester D."/>
            <person name="Gonzalez-Halphen D."/>
            <person name="Hallmann A."/>
            <person name="Hanikenne M."/>
            <person name="Hippler M."/>
            <person name="Inwood W."/>
            <person name="Jabbari K."/>
            <person name="Kalanon M."/>
            <person name="Kuras R."/>
            <person name="Lefebvre P.A."/>
            <person name="Lemaire S.D."/>
            <person name="Lobanov A.V."/>
            <person name="Lohr M."/>
            <person name="Manuell A."/>
            <person name="Meier I."/>
            <person name="Mets L."/>
            <person name="Mittag M."/>
            <person name="Mittelmeier T."/>
            <person name="Moroney J.V."/>
            <person name="Moseley J."/>
            <person name="Napoli C."/>
            <person name="Nedelcu A.M."/>
            <person name="Niyogi K."/>
            <person name="Novoselov S.V."/>
            <person name="Paulsen I.T."/>
            <person name="Pazour G."/>
            <person name="Purton S."/>
            <person name="Ral J.P."/>
            <person name="Riano-Pachon D.M."/>
            <person name="Riekhof W."/>
            <person name="Rymarquis L."/>
            <person name="Schroda M."/>
            <person name="Stern D."/>
            <person name="Umen J."/>
            <person name="Willows R."/>
            <person name="Wilson N."/>
            <person name="Zimmer S.L."/>
            <person name="Allmer J."/>
            <person name="Balk J."/>
            <person name="Bisova K."/>
            <person name="Chen C.J."/>
            <person name="Elias M."/>
            <person name="Gendler K."/>
            <person name="Hauser C."/>
            <person name="Lamb M.R."/>
            <person name="Ledford H."/>
            <person name="Long J.C."/>
            <person name="Minagawa J."/>
            <person name="Page M.D."/>
            <person name="Pan J."/>
            <person name="Pootakham W."/>
            <person name="Roje S."/>
            <person name="Rose A."/>
            <person name="Stahlberg E."/>
            <person name="Terauchi A.M."/>
            <person name="Yang P."/>
            <person name="Ball S."/>
            <person name="Bowler C."/>
            <person name="Dieckmann C.L."/>
            <person name="Gladyshev V.N."/>
            <person name="Green P."/>
            <person name="Jorgensen R."/>
            <person name="Mayfield S."/>
            <person name="Mueller-Roeber B."/>
            <person name="Rajamani S."/>
            <person name="Sayre R.T."/>
            <person name="Brokstein P."/>
            <person name="Dubchak I."/>
            <person name="Goodstein D."/>
            <person name="Hornick L."/>
            <person name="Huang Y.W."/>
            <person name="Jhaveri J."/>
            <person name="Luo Y."/>
            <person name="Martinez D."/>
            <person name="Ngau W.C."/>
            <person name="Otillar B."/>
            <person name="Poliakov A."/>
            <person name="Porter A."/>
            <person name="Szajkowski L."/>
            <person name="Werner G."/>
            <person name="Zhou K."/>
            <person name="Grigoriev I.V."/>
            <person name="Rokhsar D.S."/>
            <person name="Grossman A.R."/>
        </authorList>
    </citation>
    <scope>NUCLEOTIDE SEQUENCE [LARGE SCALE GENOMIC DNA]</scope>
    <source>
        <strain evidence="14">CC-503</strain>
        <strain evidence="13">CC-503 cw92 mt+</strain>
    </source>
</reference>
<feature type="transmembrane region" description="Helical" evidence="11">
    <location>
        <begin position="54"/>
        <end position="71"/>
    </location>
</feature>
<keyword evidence="4 11" id="KW-0808">Transferase</keyword>
<keyword evidence="7 11" id="KW-1133">Transmembrane helix</keyword>
<name>A8J110_CHLRE</name>
<dbReference type="PANTHER" id="PTHR12317">
    <property type="entry name" value="DIACYLGLYCEROL O-ACYLTRANSFERASE"/>
    <property type="match status" value="1"/>
</dbReference>
<evidence type="ECO:0000256" key="7">
    <source>
        <dbReference type="ARBA" id="ARBA00022989"/>
    </source>
</evidence>
<dbReference type="AlphaFoldDB" id="A8J110"/>
<protein>
    <recommendedName>
        <fullName evidence="11">Acyltransferase</fullName>
        <ecNumber evidence="11">2.3.1.-</ecNumber>
    </recommendedName>
</protein>
<evidence type="ECO:0000256" key="5">
    <source>
        <dbReference type="ARBA" id="ARBA00022692"/>
    </source>
</evidence>
<dbReference type="Pfam" id="PF03982">
    <property type="entry name" value="DAGAT"/>
    <property type="match status" value="1"/>
</dbReference>
<organism evidence="12">
    <name type="scientific">Chlamydomonas reinhardtii</name>
    <name type="common">Chlamydomonas smithii</name>
    <dbReference type="NCBI Taxonomy" id="3055"/>
    <lineage>
        <taxon>Eukaryota</taxon>
        <taxon>Viridiplantae</taxon>
        <taxon>Chlorophyta</taxon>
        <taxon>core chlorophytes</taxon>
        <taxon>Chlorophyceae</taxon>
        <taxon>CS clade</taxon>
        <taxon>Chlamydomonadales</taxon>
        <taxon>Chlamydomonadaceae</taxon>
        <taxon>Chlamydomonas</taxon>
    </lineage>
</organism>
<evidence type="ECO:0000256" key="3">
    <source>
        <dbReference type="ARBA" id="ARBA00022516"/>
    </source>
</evidence>
<reference evidence="12" key="3">
    <citation type="submission" date="2013-03" db="EMBL/GenBank/DDBJ databases">
        <authorList>
            <person name="Hung C.-H."/>
            <person name="Ho M.-Y."/>
            <person name="Kanehara K."/>
            <person name="Nakamura Y."/>
        </authorList>
    </citation>
    <scope>NUCLEOTIDE SEQUENCE</scope>
    <source>
        <strain evidence="12">DGTT2</strain>
    </source>
</reference>
<evidence type="ECO:0000256" key="2">
    <source>
        <dbReference type="ARBA" id="ARBA00005420"/>
    </source>
</evidence>
<dbReference type="BRENDA" id="2.3.1.158">
    <property type="organism ID" value="1318"/>
</dbReference>
<dbReference type="SUPFAM" id="SSF69593">
    <property type="entry name" value="Glycerol-3-phosphate (1)-acyltransferase"/>
    <property type="match status" value="1"/>
</dbReference>
<evidence type="ECO:0000256" key="6">
    <source>
        <dbReference type="ARBA" id="ARBA00022824"/>
    </source>
</evidence>
<dbReference type="PANTHER" id="PTHR12317:SF63">
    <property type="entry name" value="DIACYLGLYCEROL O-ACYLTRANSFERASE 2"/>
    <property type="match status" value="1"/>
</dbReference>
<reference evidence="12" key="2">
    <citation type="journal article" date="2013" name="FEBS Lett.">
        <title>Functional study of diacylglycerol acyltransferase type 2 family in Chlamydomonas reinhardtii.</title>
        <authorList>
            <person name="Hung C.H."/>
            <person name="Ho M.Y."/>
            <person name="Kanehara K."/>
            <person name="Nakamura Y."/>
        </authorList>
    </citation>
    <scope>NUCLEOTIDE SEQUENCE</scope>
    <source>
        <strain evidence="12">DGTT2</strain>
    </source>
</reference>
<evidence type="ECO:0000256" key="4">
    <source>
        <dbReference type="ARBA" id="ARBA00022679"/>
    </source>
</evidence>
<dbReference type="PaxDb" id="3055-EDP02056"/>
<dbReference type="GO" id="GO:0005789">
    <property type="term" value="C:endoplasmic reticulum membrane"/>
    <property type="evidence" value="ECO:0000318"/>
    <property type="project" value="GO_Central"/>
</dbReference>
<sequence>MAIDKAPTNVRIWSDGVTEKGKQSIFSSLVAMLTLFIYCGWMHVLLALVILSFWYRWALVTVLLLYSTLLLPPKPVLWGPVCRSWIFQTWREYFKFSYVFDEVLDSKKKYIFAEFPHGVFPMGPLIGATECQIMFPGFDIFGLAANVVFTVPFWRHFVAWLGSVPATTRDFKRVLKQGSVAVIVGGIAEMYMQSPTKEQIMLKDRKGFVRVAVEEGVDGGIVPVYHFGNSQVLDFGPQAMASVSRRLRAALGFLYGVAYLPLPRRRNIYMVCGKPVPVTRTARDDPKFEEVVDATHAAVMAALQEAYDRHKTEYGWADRPLVIS</sequence>
<comment type="similarity">
    <text evidence="2 11">Belongs to the diacylglycerol acyltransferase family.</text>
</comment>
<dbReference type="Proteomes" id="UP000006906">
    <property type="component" value="Chromosome 9"/>
</dbReference>
<keyword evidence="8" id="KW-0443">Lipid metabolism</keyword>
<dbReference type="EC" id="2.3.1.-" evidence="11"/>
<evidence type="ECO:0000313" key="14">
    <source>
        <dbReference type="Proteomes" id="UP000006906"/>
    </source>
</evidence>
<reference evidence="13" key="4">
    <citation type="submission" date="2017-07" db="EMBL/GenBank/DDBJ databases">
        <title>WGS assembly of Chlamydomonas reinhardtii.</title>
        <authorList>
            <consortium name="Chlamydomonas Annotation Team"/>
            <consortium name="JGI Annotation Team"/>
            <person name="Merchant S.S."/>
            <person name="Prochnik S.E."/>
            <person name="Vallon O."/>
            <person name="Harris E.H."/>
            <person name="Karpowicz S.J."/>
            <person name="Witman G.B."/>
            <person name="Terry A."/>
            <person name="Salamov A."/>
            <person name="Fritz-Laylin L.K."/>
            <person name="Marechal-Drouard L."/>
            <person name="Marshall W.F."/>
            <person name="Qu L.H."/>
            <person name="Nelson D.R."/>
            <person name="Sanderfoot A.A."/>
            <person name="Spalding M.H."/>
            <person name="Kapitonov V.V."/>
            <person name="Ren Q."/>
            <person name="Ferris P."/>
            <person name="Lindquist E."/>
            <person name="Shapiro H."/>
            <person name="Lucas S.M."/>
            <person name="Grimwood J."/>
            <person name="Schmutz J."/>
            <person name="Grigoriev I.V."/>
            <person name="Rokhsar D.S."/>
        </authorList>
    </citation>
    <scope>NUCLEOTIDE SEQUENCE</scope>
    <source>
        <strain evidence="13">CC-503 cw92 mt+</strain>
    </source>
</reference>
<keyword evidence="14" id="KW-1185">Reference proteome</keyword>
<dbReference type="Gramene" id="PNW78690">
    <property type="protein sequence ID" value="PNW78690"/>
    <property type="gene ID" value="CHLRE_09g386912v5"/>
</dbReference>
<evidence type="ECO:0000256" key="10">
    <source>
        <dbReference type="ARBA" id="ARBA00023315"/>
    </source>
</evidence>
<evidence type="ECO:0000313" key="13">
    <source>
        <dbReference type="EMBL" id="PNW78690.1"/>
    </source>
</evidence>
<dbReference type="EMBL" id="KC788200">
    <property type="protein sequence ID" value="AGO32157.1"/>
    <property type="molecule type" value="mRNA"/>
</dbReference>
<evidence type="ECO:0000256" key="8">
    <source>
        <dbReference type="ARBA" id="ARBA00023098"/>
    </source>
</evidence>
<dbReference type="eggNOG" id="KOG0831">
    <property type="taxonomic scope" value="Eukaryota"/>
</dbReference>
<dbReference type="GeneID" id="5720553"/>
<accession>A8J110</accession>
<dbReference type="STRING" id="3055.A8J110"/>
<dbReference type="InterPro" id="IPR007130">
    <property type="entry name" value="DAGAT"/>
</dbReference>
<dbReference type="EMBL" id="CM008970">
    <property type="protein sequence ID" value="PNW78690.1"/>
    <property type="molecule type" value="Genomic_DNA"/>
</dbReference>
<gene>
    <name evidence="13" type="ORF">CHLRE_09g386912v5</name>
</gene>
<feature type="transmembrane region" description="Helical" evidence="11">
    <location>
        <begin position="29"/>
        <end position="48"/>
    </location>
</feature>